<dbReference type="KEGG" id="hvg:123452509"/>
<dbReference type="GO" id="GO:0033612">
    <property type="term" value="F:receptor serine/threonine kinase binding"/>
    <property type="evidence" value="ECO:0000318"/>
    <property type="project" value="GO_Central"/>
</dbReference>
<protein>
    <submittedName>
        <fullName evidence="9">Uncharacterized protein</fullName>
    </submittedName>
</protein>
<dbReference type="Proteomes" id="UP000011116">
    <property type="component" value="Chromosome 5H"/>
</dbReference>
<dbReference type="Gramene" id="HORVU.MOREX.r2.5HG0427880.1">
    <property type="protein sequence ID" value="HORVU.MOREX.r2.5HG0427880.1.CDS.1"/>
    <property type="gene ID" value="HORVU.MOREX.r2.5HG0427880"/>
</dbReference>
<keyword evidence="5" id="KW-0325">Glycoprotein</keyword>
<evidence type="ECO:0000256" key="7">
    <source>
        <dbReference type="SAM" id="MobiDB-lite"/>
    </source>
</evidence>
<evidence type="ECO:0000256" key="1">
    <source>
        <dbReference type="ARBA" id="ARBA00004613"/>
    </source>
</evidence>
<gene>
    <name evidence="9" type="primary">LOC123452509</name>
</gene>
<organism evidence="9 10">
    <name type="scientific">Hordeum vulgare subsp. vulgare</name>
    <name type="common">Domesticated barley</name>
    <dbReference type="NCBI Taxonomy" id="112509"/>
    <lineage>
        <taxon>Eukaryota</taxon>
        <taxon>Viridiplantae</taxon>
        <taxon>Streptophyta</taxon>
        <taxon>Embryophyta</taxon>
        <taxon>Tracheophyta</taxon>
        <taxon>Spermatophyta</taxon>
        <taxon>Magnoliopsida</taxon>
        <taxon>Liliopsida</taxon>
        <taxon>Poales</taxon>
        <taxon>Poaceae</taxon>
        <taxon>BOP clade</taxon>
        <taxon>Pooideae</taxon>
        <taxon>Triticodae</taxon>
        <taxon>Triticeae</taxon>
        <taxon>Hordeinae</taxon>
        <taxon>Hordeum</taxon>
    </lineage>
</organism>
<name>A0A8I6XWY2_HORVV</name>
<feature type="region of interest" description="Disordered" evidence="7">
    <location>
        <begin position="37"/>
        <end position="59"/>
    </location>
</feature>
<sequence>MMRLLPCFCVCFVVLVLVGGSSPADPRAERCPLHHRRQLEDGGGGSMQATAVASKATAVRPPQEIADLVVYGTSKRLSPGGSNPQHHH</sequence>
<dbReference type="GO" id="GO:0005576">
    <property type="term" value="C:extracellular region"/>
    <property type="evidence" value="ECO:0007669"/>
    <property type="project" value="UniProtKB-SubCell"/>
</dbReference>
<dbReference type="AlphaFoldDB" id="A0A8I6XWY2"/>
<evidence type="ECO:0000313" key="10">
    <source>
        <dbReference type="Proteomes" id="UP000011116"/>
    </source>
</evidence>
<comment type="similarity">
    <text evidence="2">Belongs to the CLV3/ESR signal peptide family.</text>
</comment>
<dbReference type="EnsemblPlants" id="HORVU.MOREX.r3.5HG0514970.1">
    <property type="protein sequence ID" value="HORVU.MOREX.r3.5HG0514970.1.CDS1"/>
    <property type="gene ID" value="HORVU.MOREX.r3.5HG0514970"/>
</dbReference>
<evidence type="ECO:0000256" key="6">
    <source>
        <dbReference type="ARBA" id="ARBA00023278"/>
    </source>
</evidence>
<dbReference type="Gramene" id="HORVU.MOREX.r3.5HG0514970.1">
    <property type="protein sequence ID" value="HORVU.MOREX.r3.5HG0514970.1.CDS1"/>
    <property type="gene ID" value="HORVU.MOREX.r3.5HG0514970"/>
</dbReference>
<evidence type="ECO:0000313" key="9">
    <source>
        <dbReference type="EnsemblPlants" id="HORVU.MOREX.r3.5HG0514970.1.CDS1"/>
    </source>
</evidence>
<dbReference type="RefSeq" id="XP_044985100.1">
    <property type="nucleotide sequence ID" value="XM_045129165.1"/>
</dbReference>
<feature type="signal peptide" evidence="8">
    <location>
        <begin position="1"/>
        <end position="23"/>
    </location>
</feature>
<comment type="subcellular location">
    <subcellularLocation>
        <location evidence="1">Secreted</location>
    </subcellularLocation>
</comment>
<keyword evidence="4 8" id="KW-0732">Signal</keyword>
<evidence type="ECO:0000256" key="8">
    <source>
        <dbReference type="SAM" id="SignalP"/>
    </source>
</evidence>
<dbReference type="InterPro" id="IPR039616">
    <property type="entry name" value="CLE1-4"/>
</dbReference>
<dbReference type="GeneID" id="123452509"/>
<reference evidence="9" key="2">
    <citation type="submission" date="2020-10" db="EMBL/GenBank/DDBJ databases">
        <authorList>
            <person name="Scholz U."/>
            <person name="Mascher M."/>
            <person name="Fiebig A."/>
        </authorList>
    </citation>
    <scope>NUCLEOTIDE SEQUENCE [LARGE SCALE GENOMIC DNA]</scope>
    <source>
        <strain evidence="9">cv. Morex</strain>
    </source>
</reference>
<keyword evidence="10" id="KW-1185">Reference proteome</keyword>
<feature type="chain" id="PRO_5035244752" evidence="8">
    <location>
        <begin position="24"/>
        <end position="88"/>
    </location>
</feature>
<reference evidence="9" key="3">
    <citation type="submission" date="2022-01" db="UniProtKB">
        <authorList>
            <consortium name="EnsemblPlants"/>
        </authorList>
    </citation>
    <scope>IDENTIFICATION</scope>
    <source>
        <strain evidence="9">subsp. vulgare</strain>
    </source>
</reference>
<proteinExistence type="inferred from homology"/>
<dbReference type="PANTHER" id="PTHR33869:SF10">
    <property type="match status" value="1"/>
</dbReference>
<evidence type="ECO:0000256" key="5">
    <source>
        <dbReference type="ARBA" id="ARBA00023180"/>
    </source>
</evidence>
<evidence type="ECO:0000256" key="4">
    <source>
        <dbReference type="ARBA" id="ARBA00022729"/>
    </source>
</evidence>
<reference evidence="10" key="1">
    <citation type="journal article" date="2012" name="Nature">
        <title>A physical, genetic and functional sequence assembly of the barley genome.</title>
        <authorList>
            <consortium name="The International Barley Genome Sequencing Consortium"/>
            <person name="Mayer K.F."/>
            <person name="Waugh R."/>
            <person name="Brown J.W."/>
            <person name="Schulman A."/>
            <person name="Langridge P."/>
            <person name="Platzer M."/>
            <person name="Fincher G.B."/>
            <person name="Muehlbauer G.J."/>
            <person name="Sato K."/>
            <person name="Close T.J."/>
            <person name="Wise R.P."/>
            <person name="Stein N."/>
        </authorList>
    </citation>
    <scope>NUCLEOTIDE SEQUENCE [LARGE SCALE GENOMIC DNA]</scope>
    <source>
        <strain evidence="10">cv. Morex</strain>
    </source>
</reference>
<accession>A0A8I6XWY2</accession>
<keyword evidence="3" id="KW-0964">Secreted</keyword>
<evidence type="ECO:0000256" key="3">
    <source>
        <dbReference type="ARBA" id="ARBA00022525"/>
    </source>
</evidence>
<dbReference type="OrthoDB" id="691169at2759"/>
<keyword evidence="6" id="KW-0379">Hydroxylation</keyword>
<evidence type="ECO:0000256" key="2">
    <source>
        <dbReference type="ARBA" id="ARBA00005416"/>
    </source>
</evidence>
<dbReference type="PANTHER" id="PTHR33869">
    <property type="entry name" value="CLAVATA3/ESR (CLE)-RELATED PROTEIN 3"/>
    <property type="match status" value="1"/>
</dbReference>